<dbReference type="Proteomes" id="UP000067625">
    <property type="component" value="Chromosome"/>
</dbReference>
<reference evidence="3" key="1">
    <citation type="submission" date="2015-08" db="EMBL/GenBank/DDBJ databases">
        <title>Genome sequencing project for genomic taxonomy and phylogenomics of Bacillus-like bacteria.</title>
        <authorList>
            <person name="Liu B."/>
            <person name="Wang J."/>
            <person name="Zhu Y."/>
            <person name="Liu G."/>
            <person name="Chen Q."/>
            <person name="Chen Z."/>
            <person name="Lan J."/>
            <person name="Che J."/>
            <person name="Ge C."/>
            <person name="Shi H."/>
            <person name="Pan Z."/>
            <person name="Liu X."/>
        </authorList>
    </citation>
    <scope>NUCLEOTIDE SEQUENCE [LARGE SCALE GENOMIC DNA]</scope>
    <source>
        <strain evidence="3">FJAT-4402</strain>
    </source>
</reference>
<keyword evidence="1" id="KW-0812">Transmembrane</keyword>
<dbReference type="EMBL" id="CP012600">
    <property type="protein sequence ID" value="ALC82907.1"/>
    <property type="molecule type" value="Genomic_DNA"/>
</dbReference>
<feature type="transmembrane region" description="Helical" evidence="1">
    <location>
        <begin position="134"/>
        <end position="152"/>
    </location>
</feature>
<evidence type="ECO:0000313" key="3">
    <source>
        <dbReference type="Proteomes" id="UP000067625"/>
    </source>
</evidence>
<keyword evidence="3" id="KW-1185">Reference proteome</keyword>
<dbReference type="PANTHER" id="PTHR35531">
    <property type="entry name" value="INNER MEMBRANE PROTEIN YBCI-RELATED"/>
    <property type="match status" value="1"/>
</dbReference>
<dbReference type="InterPro" id="IPR007404">
    <property type="entry name" value="YdjM-like"/>
</dbReference>
<evidence type="ECO:0000313" key="2">
    <source>
        <dbReference type="EMBL" id="ALC82907.1"/>
    </source>
</evidence>
<protein>
    <recommendedName>
        <fullName evidence="4">Hydrolase</fullName>
    </recommendedName>
</protein>
<dbReference type="OrthoDB" id="5459053at2"/>
<dbReference type="RefSeq" id="WP_053604724.1">
    <property type="nucleotide sequence ID" value="NZ_CP012600.1"/>
</dbReference>
<evidence type="ECO:0000256" key="1">
    <source>
        <dbReference type="SAM" id="Phobius"/>
    </source>
</evidence>
<proteinExistence type="predicted"/>
<dbReference type="PANTHER" id="PTHR35531:SF1">
    <property type="entry name" value="INNER MEMBRANE PROTEIN YBCI-RELATED"/>
    <property type="match status" value="1"/>
</dbReference>
<reference evidence="2 3" key="2">
    <citation type="journal article" date="2016" name="Int. J. Syst. Evol. Microbiol.">
        <title>Bacillus gobiensis sp. nov., isolated from a soil sample.</title>
        <authorList>
            <person name="Liu B."/>
            <person name="Liu G.H."/>
            <person name="Cetin S."/>
            <person name="Schumann P."/>
            <person name="Pan Z.Z."/>
            <person name="Chen Q.Q."/>
        </authorList>
    </citation>
    <scope>NUCLEOTIDE SEQUENCE [LARGE SCALE GENOMIC DNA]</scope>
    <source>
        <strain evidence="2 3">FJAT-4402</strain>
    </source>
</reference>
<keyword evidence="1" id="KW-0472">Membrane</keyword>
<dbReference type="Pfam" id="PF04307">
    <property type="entry name" value="YdjM"/>
    <property type="match status" value="1"/>
</dbReference>
<accession>A0A0M5JC28</accession>
<keyword evidence="1" id="KW-1133">Transmembrane helix</keyword>
<name>A0A0M5JC28_9BACI</name>
<evidence type="ECO:0008006" key="4">
    <source>
        <dbReference type="Google" id="ProtNLM"/>
    </source>
</evidence>
<dbReference type="PATRIC" id="fig|1441095.3.peg.3511"/>
<dbReference type="AlphaFoldDB" id="A0A0M5JC28"/>
<sequence>MTGKTHITGGIAAGAALSAMTHYDPILTAVAGAAGGLLPDICHSGSKIGSRLPLLSKIISAIFGHRTFTHSLLFLLIAAVFLSHYVSNDPIRLGILAGMISHLLLDAATRSGIKLFYPFKLTIRFPVTTKTGSKAEHAILAILTVAAIYFFSKEAVQQYTNGFHF</sequence>
<gene>
    <name evidence="2" type="ORF">AM592_15915</name>
</gene>
<feature type="transmembrane region" description="Helical" evidence="1">
    <location>
        <begin position="67"/>
        <end position="87"/>
    </location>
</feature>
<organism evidence="2 3">
    <name type="scientific">Bacillus gobiensis</name>
    <dbReference type="NCBI Taxonomy" id="1441095"/>
    <lineage>
        <taxon>Bacteria</taxon>
        <taxon>Bacillati</taxon>
        <taxon>Bacillota</taxon>
        <taxon>Bacilli</taxon>
        <taxon>Bacillales</taxon>
        <taxon>Bacillaceae</taxon>
        <taxon>Bacillus</taxon>
    </lineage>
</organism>